<evidence type="ECO:0000313" key="2">
    <source>
        <dbReference type="Proteomes" id="UP000194154"/>
    </source>
</evidence>
<dbReference type="InterPro" id="IPR023214">
    <property type="entry name" value="HAD_sf"/>
</dbReference>
<dbReference type="SUPFAM" id="SSF56784">
    <property type="entry name" value="HAD-like"/>
    <property type="match status" value="1"/>
</dbReference>
<dbReference type="EMBL" id="CP021059">
    <property type="protein sequence ID" value="ARQ06914.1"/>
    <property type="molecule type" value="Genomic_DNA"/>
</dbReference>
<dbReference type="SFLD" id="SFLDG01140">
    <property type="entry name" value="C2.B:_Phosphomannomutase_and_P"/>
    <property type="match status" value="1"/>
</dbReference>
<dbReference type="PANTHER" id="PTHR10000">
    <property type="entry name" value="PHOSPHOSERINE PHOSPHATASE"/>
    <property type="match status" value="1"/>
</dbReference>
<dbReference type="SFLD" id="SFLDS00003">
    <property type="entry name" value="Haloacid_Dehalogenase"/>
    <property type="match status" value="1"/>
</dbReference>
<dbReference type="Pfam" id="PF08282">
    <property type="entry name" value="Hydrolase_3"/>
    <property type="match status" value="1"/>
</dbReference>
<dbReference type="RefSeq" id="WP_086042552.1">
    <property type="nucleotide sequence ID" value="NZ_CBCRZA010000002.1"/>
</dbReference>
<dbReference type="STRING" id="1855823.MCCS_12690"/>
<accession>A0A1W7ABI0</accession>
<dbReference type="Gene3D" id="3.30.1240.10">
    <property type="match status" value="1"/>
</dbReference>
<dbReference type="KEGG" id="mcak:MCCS_12690"/>
<dbReference type="OrthoDB" id="9814970at2"/>
<dbReference type="GO" id="GO:0000287">
    <property type="term" value="F:magnesium ion binding"/>
    <property type="evidence" value="ECO:0007669"/>
    <property type="project" value="TreeGrafter"/>
</dbReference>
<keyword evidence="1" id="KW-0378">Hydrolase</keyword>
<dbReference type="GO" id="GO:0016791">
    <property type="term" value="F:phosphatase activity"/>
    <property type="evidence" value="ECO:0007669"/>
    <property type="project" value="TreeGrafter"/>
</dbReference>
<dbReference type="EC" id="3.1.3.-" evidence="1"/>
<keyword evidence="2" id="KW-1185">Reference proteome</keyword>
<dbReference type="Proteomes" id="UP000194154">
    <property type="component" value="Chromosome"/>
</dbReference>
<dbReference type="GO" id="GO:0005829">
    <property type="term" value="C:cytosol"/>
    <property type="evidence" value="ECO:0007669"/>
    <property type="project" value="TreeGrafter"/>
</dbReference>
<protein>
    <submittedName>
        <fullName evidence="1">Flavin mononucleotide phosphatase YbjI</fullName>
        <ecNumber evidence="1">3.1.3.-</ecNumber>
    </submittedName>
</protein>
<proteinExistence type="predicted"/>
<reference evidence="1 2" key="1">
    <citation type="journal article" date="2017" name="Int. J. Syst. Evol. Microbiol.">
        <title>Macrococcus canis sp. nov., a skin bacterium associated with infections in dogs.</title>
        <authorList>
            <person name="Gobeli Brawand S."/>
            <person name="Cotting K."/>
            <person name="Gomez-Sanz E."/>
            <person name="Collaud A."/>
            <person name="Thomann A."/>
            <person name="Brodard I."/>
            <person name="Rodriguez-Campos S."/>
            <person name="Strauss C."/>
            <person name="Perreten V."/>
        </authorList>
    </citation>
    <scope>NUCLEOTIDE SEQUENCE [LARGE SCALE GENOMIC DNA]</scope>
    <source>
        <strain evidence="1 2">KM45013</strain>
    </source>
</reference>
<dbReference type="PANTHER" id="PTHR10000:SF53">
    <property type="entry name" value="5-AMINO-6-(5-PHOSPHO-D-RIBITYLAMINO)URACIL PHOSPHATASE YBJI-RELATED"/>
    <property type="match status" value="1"/>
</dbReference>
<dbReference type="NCBIfam" id="TIGR01484">
    <property type="entry name" value="HAD-SF-IIB"/>
    <property type="match status" value="1"/>
</dbReference>
<dbReference type="AlphaFoldDB" id="A0A1W7ABI0"/>
<evidence type="ECO:0000313" key="1">
    <source>
        <dbReference type="EMBL" id="ARQ06914.1"/>
    </source>
</evidence>
<organism evidence="1 2">
    <name type="scientific">Macrococcoides canis</name>
    <dbReference type="NCBI Taxonomy" id="1855823"/>
    <lineage>
        <taxon>Bacteria</taxon>
        <taxon>Bacillati</taxon>
        <taxon>Bacillota</taxon>
        <taxon>Bacilli</taxon>
        <taxon>Bacillales</taxon>
        <taxon>Staphylococcaceae</taxon>
        <taxon>Macrococcoides</taxon>
    </lineage>
</organism>
<sequence>MKLVAVDMDGTFLNDNNGYDEVRFRRIYDMMQRNHIRFAVASSNHPAYLKQFFDGYNDIIYIAANGAFLEYDGMYQYKAMKQQDAGKVISRLINADYEFVVSAENNAYIHRTASDDYRTMIHPYYPDIKVFSESNEVSESVLKITVTGTADEVSKLMELLPPTIDCVYSGALCIDITANADKAHMLQVVMEQLNVSSDELAVFGDGDNDIEMFKLSDHSYAMANASHKVKSFASAIAPSNNENGVLYVLEQKIKQI</sequence>
<gene>
    <name evidence="1" type="primary">ybjI</name>
    <name evidence="1" type="ORF">MCCS_12690</name>
</gene>
<dbReference type="InterPro" id="IPR036412">
    <property type="entry name" value="HAD-like_sf"/>
</dbReference>
<dbReference type="GeneID" id="35295395"/>
<dbReference type="Gene3D" id="3.40.50.1000">
    <property type="entry name" value="HAD superfamily/HAD-like"/>
    <property type="match status" value="1"/>
</dbReference>
<name>A0A1W7ABI0_9STAP</name>
<dbReference type="InterPro" id="IPR006379">
    <property type="entry name" value="HAD-SF_hydro_IIB"/>
</dbReference>